<protein>
    <submittedName>
        <fullName evidence="2">DUF3329 domain-containing protein</fullName>
    </submittedName>
</protein>
<comment type="caution">
    <text evidence="2">The sequence shown here is derived from an EMBL/GenBank/DDBJ whole genome shotgun (WGS) entry which is preliminary data.</text>
</comment>
<evidence type="ECO:0000313" key="3">
    <source>
        <dbReference type="Proteomes" id="UP000285295"/>
    </source>
</evidence>
<evidence type="ECO:0000256" key="1">
    <source>
        <dbReference type="SAM" id="Phobius"/>
    </source>
</evidence>
<organism evidence="2 3">
    <name type="scientific">Paenirhodobacter populi</name>
    <dbReference type="NCBI Taxonomy" id="2306993"/>
    <lineage>
        <taxon>Bacteria</taxon>
        <taxon>Pseudomonadati</taxon>
        <taxon>Pseudomonadota</taxon>
        <taxon>Alphaproteobacteria</taxon>
        <taxon>Rhodobacterales</taxon>
        <taxon>Rhodobacter group</taxon>
        <taxon>Paenirhodobacter</taxon>
    </lineage>
</organism>
<reference evidence="2 3" key="1">
    <citation type="submission" date="2019-01" db="EMBL/GenBank/DDBJ databases">
        <title>Sinorhodobacter populi sp. nov. isolated from the symptomatic bark tissue of Populus euramericana canker.</title>
        <authorList>
            <person name="Xu G."/>
        </authorList>
    </citation>
    <scope>NUCLEOTIDE SEQUENCE [LARGE SCALE GENOMIC DNA]</scope>
    <source>
        <strain evidence="2 3">D19-10-3-21</strain>
    </source>
</reference>
<keyword evidence="1" id="KW-0472">Membrane</keyword>
<proteinExistence type="predicted"/>
<feature type="transmembrane region" description="Helical" evidence="1">
    <location>
        <begin position="37"/>
        <end position="56"/>
    </location>
</feature>
<dbReference type="AlphaFoldDB" id="A0A443K490"/>
<dbReference type="Proteomes" id="UP000285295">
    <property type="component" value="Unassembled WGS sequence"/>
</dbReference>
<feature type="transmembrane region" description="Helical" evidence="1">
    <location>
        <begin position="12"/>
        <end position="31"/>
    </location>
</feature>
<dbReference type="RefSeq" id="WP_128238144.1">
    <property type="nucleotide sequence ID" value="NZ_SAUX01000020.1"/>
</dbReference>
<keyword evidence="1" id="KW-1133">Transmembrane helix</keyword>
<dbReference type="EMBL" id="SAUX01000020">
    <property type="protein sequence ID" value="RWR27574.1"/>
    <property type="molecule type" value="Genomic_DNA"/>
</dbReference>
<sequence length="66" mass="7621">MFDLDDPRFRPLWLRVLLTGICLLWAVFEFVTGSPGWGLAFLALGGWVGWRFFVTFRPRDETGEGK</sequence>
<name>A0A443K490_9RHOB</name>
<evidence type="ECO:0000313" key="2">
    <source>
        <dbReference type="EMBL" id="RWR27574.1"/>
    </source>
</evidence>
<dbReference type="OrthoDB" id="7362327at2"/>
<keyword evidence="1" id="KW-0812">Transmembrane</keyword>
<accession>A0A443K490</accession>
<reference evidence="2 3" key="2">
    <citation type="submission" date="2019-01" db="EMBL/GenBank/DDBJ databases">
        <authorList>
            <person name="Li Y."/>
        </authorList>
    </citation>
    <scope>NUCLEOTIDE SEQUENCE [LARGE SCALE GENOMIC DNA]</scope>
    <source>
        <strain evidence="2 3">D19-10-3-21</strain>
    </source>
</reference>
<gene>
    <name evidence="2" type="ORF">D2T31_16095</name>
</gene>